<evidence type="ECO:0000313" key="2">
    <source>
        <dbReference type="Proteomes" id="UP000605784"/>
    </source>
</evidence>
<sequence>MRKPILAVFLALTLIASPTLGTATAAPGVNFTSDKAPNPTFVEDELTVVTHDRGEMDEPLEYYNDSGEIATLPATVNQSQDTPVGVRFDKVDADRYTLFPRIDGEVENSANWTVASDWTTSSGASSSMSVSDADADGVDKLQFAATVASSETATGALSENVSITTDANKRVMTAVLNVETLDGTAELRAVDSDGDYRYAELNTSRDASNETVVANSTGNGIVFQERLSNLPMAGSGDGTFDGIQKVEIVGVDNDVTVTVAGLDLGTKSTDTLGEIERDTDNDGDLETTSVTDYYEGGVANLTGLDTMGSAFDNAVITDLKVYDVQYQFSDLTDEEEYWTEFSSADDYNYPQKLELYGDMEVPSAIDLIHGDIALEFEQGLVDSRYAVAEVATGADTDEEFGNLTDEDGAYSSVTDSFGTQGSTATFIADASADTNYRVHMVVLLQNEEADTLQNASAMGGPTDASSGGFFSTLWGQITGVVAALAGAVGLSRLVGGGS</sequence>
<dbReference type="RefSeq" id="WP_188996318.1">
    <property type="nucleotide sequence ID" value="NZ_BMOU01000002.1"/>
</dbReference>
<proteinExistence type="predicted"/>
<keyword evidence="2" id="KW-1185">Reference proteome</keyword>
<reference evidence="1" key="2">
    <citation type="submission" date="2020-09" db="EMBL/GenBank/DDBJ databases">
        <authorList>
            <person name="Sun Q."/>
            <person name="Ohkuma M."/>
        </authorList>
    </citation>
    <scope>NUCLEOTIDE SEQUENCE</scope>
    <source>
        <strain evidence="1">JCM 17820</strain>
    </source>
</reference>
<organism evidence="1 2">
    <name type="scientific">Haloarcula pellucida</name>
    <dbReference type="NCBI Taxonomy" id="1427151"/>
    <lineage>
        <taxon>Archaea</taxon>
        <taxon>Methanobacteriati</taxon>
        <taxon>Methanobacteriota</taxon>
        <taxon>Stenosarchaea group</taxon>
        <taxon>Halobacteria</taxon>
        <taxon>Halobacteriales</taxon>
        <taxon>Haloarculaceae</taxon>
        <taxon>Haloarcula</taxon>
    </lineage>
</organism>
<comment type="caution">
    <text evidence="1">The sequence shown here is derived from an EMBL/GenBank/DDBJ whole genome shotgun (WGS) entry which is preliminary data.</text>
</comment>
<name>A0A830GJS1_9EURY</name>
<accession>A0A830GJS1</accession>
<dbReference type="AlphaFoldDB" id="A0A830GJS1"/>
<dbReference type="Proteomes" id="UP000605784">
    <property type="component" value="Unassembled WGS sequence"/>
</dbReference>
<dbReference type="EMBL" id="BMOU01000002">
    <property type="protein sequence ID" value="GGN92277.1"/>
    <property type="molecule type" value="Genomic_DNA"/>
</dbReference>
<evidence type="ECO:0000313" key="1">
    <source>
        <dbReference type="EMBL" id="GGN92277.1"/>
    </source>
</evidence>
<reference evidence="1" key="1">
    <citation type="journal article" date="2014" name="Int. J. Syst. Evol. Microbiol.">
        <title>Complete genome sequence of Corynebacterium casei LMG S-19264T (=DSM 44701T), isolated from a smear-ripened cheese.</title>
        <authorList>
            <consortium name="US DOE Joint Genome Institute (JGI-PGF)"/>
            <person name="Walter F."/>
            <person name="Albersmeier A."/>
            <person name="Kalinowski J."/>
            <person name="Ruckert C."/>
        </authorList>
    </citation>
    <scope>NUCLEOTIDE SEQUENCE</scope>
    <source>
        <strain evidence="1">JCM 17820</strain>
    </source>
</reference>
<gene>
    <name evidence="1" type="ORF">GCM10009030_16360</name>
</gene>
<protein>
    <submittedName>
        <fullName evidence="1">Uncharacterized protein</fullName>
    </submittedName>
</protein>